<dbReference type="Proteomes" id="UP001595616">
    <property type="component" value="Unassembled WGS sequence"/>
</dbReference>
<evidence type="ECO:0000256" key="11">
    <source>
        <dbReference type="RuleBase" id="RU003357"/>
    </source>
</evidence>
<evidence type="ECO:0000256" key="12">
    <source>
        <dbReference type="SAM" id="SignalP"/>
    </source>
</evidence>
<keyword evidence="16" id="KW-1185">Reference proteome</keyword>
<organism evidence="15 16">
    <name type="scientific">Lacihabitans lacunae</name>
    <dbReference type="NCBI Taxonomy" id="1028214"/>
    <lineage>
        <taxon>Bacteria</taxon>
        <taxon>Pseudomonadati</taxon>
        <taxon>Bacteroidota</taxon>
        <taxon>Cytophagia</taxon>
        <taxon>Cytophagales</taxon>
        <taxon>Leadbetterellaceae</taxon>
        <taxon>Lacihabitans</taxon>
    </lineage>
</organism>
<evidence type="ECO:0000313" key="15">
    <source>
        <dbReference type="EMBL" id="MFC3813020.1"/>
    </source>
</evidence>
<feature type="chain" id="PRO_5046595187" evidence="12">
    <location>
        <begin position="19"/>
        <end position="637"/>
    </location>
</feature>
<sequence length="637" mass="71591">MYFKSICILLGMCGTLYAQDSTGLDLQELTVTANIIGQNLKETGRNVTVIDQKTIAASPVKTVDGILQYALNIDVRSRSSAGVQADISIRGGHYDQTLILLNGQKMNDPQTGHHTQNIPVSIDQIERIEVLQGGASRVFGPSAFSGVINIITKKVTRTGGSLKVIGGQHKLLNASGYGDYYHNKVTASLGFDVLKNDGFALNTAVNKNIGYANLSYLLKTGSLDFSYGILSNKFGASNFYSPKFYNQYEEVASQVFSGIWNAQFTPKLSATLMANFRKHNDLYDFDGYLQKEGKLNSVNFHQTDVADIEWKFRSNNRFGKTAFGIEYRQENVKSNRLGEKVADPTFVKDYPTIAYAFAKKRENYSGFLEHNFKINSLQISTGSLLNFNSQFGFAFYPGIDISQAVGKSMNVYASANRSLRLPTFTELYLNTSTVKADPNLLPEKAISYELGLKWNKGVVSGQAVVFYRQTKDAIDKVKRPELTVPTMENINNINMMGIEVSEKIALNSWLNSKVLETLQFNYAYLNADRKEDGFQSFYTLNYLRHKFSTGLVIKPVENLNISLWYTYKFREGTYQWDAQTPAQAYKPVKLLDVRAAYSLKKVKLFADFNNLLNYQYFEFGFVQQPGRWISGGVKVDF</sequence>
<dbReference type="RefSeq" id="WP_379839926.1">
    <property type="nucleotide sequence ID" value="NZ_JBHRYQ010000001.1"/>
</dbReference>
<evidence type="ECO:0000256" key="9">
    <source>
        <dbReference type="ARBA" id="ARBA00023237"/>
    </source>
</evidence>
<dbReference type="PROSITE" id="PS52016">
    <property type="entry name" value="TONB_DEPENDENT_REC_3"/>
    <property type="match status" value="1"/>
</dbReference>
<proteinExistence type="inferred from homology"/>
<name>A0ABV7Z143_9BACT</name>
<accession>A0ABV7Z143</accession>
<dbReference type="InterPro" id="IPR037066">
    <property type="entry name" value="Plug_dom_sf"/>
</dbReference>
<dbReference type="Pfam" id="PF07715">
    <property type="entry name" value="Plug"/>
    <property type="match status" value="1"/>
</dbReference>
<dbReference type="SUPFAM" id="SSF56935">
    <property type="entry name" value="Porins"/>
    <property type="match status" value="1"/>
</dbReference>
<evidence type="ECO:0000256" key="6">
    <source>
        <dbReference type="ARBA" id="ARBA00023077"/>
    </source>
</evidence>
<protein>
    <submittedName>
        <fullName evidence="15">TonB-dependent receptor plug domain-containing protein</fullName>
    </submittedName>
</protein>
<dbReference type="InterPro" id="IPR012910">
    <property type="entry name" value="Plug_dom"/>
</dbReference>
<keyword evidence="6 11" id="KW-0798">TonB box</keyword>
<evidence type="ECO:0000256" key="3">
    <source>
        <dbReference type="ARBA" id="ARBA00022452"/>
    </source>
</evidence>
<dbReference type="InterPro" id="IPR000531">
    <property type="entry name" value="Beta-barrel_TonB"/>
</dbReference>
<evidence type="ECO:0000256" key="5">
    <source>
        <dbReference type="ARBA" id="ARBA00022729"/>
    </source>
</evidence>
<evidence type="ECO:0000259" key="13">
    <source>
        <dbReference type="Pfam" id="PF00593"/>
    </source>
</evidence>
<reference evidence="16" key="1">
    <citation type="journal article" date="2019" name="Int. J. Syst. Evol. Microbiol.">
        <title>The Global Catalogue of Microorganisms (GCM) 10K type strain sequencing project: providing services to taxonomists for standard genome sequencing and annotation.</title>
        <authorList>
            <consortium name="The Broad Institute Genomics Platform"/>
            <consortium name="The Broad Institute Genome Sequencing Center for Infectious Disease"/>
            <person name="Wu L."/>
            <person name="Ma J."/>
        </authorList>
    </citation>
    <scope>NUCLEOTIDE SEQUENCE [LARGE SCALE GENOMIC DNA]</scope>
    <source>
        <strain evidence="16">CECT 7956</strain>
    </source>
</reference>
<comment type="caution">
    <text evidence="15">The sequence shown here is derived from an EMBL/GenBank/DDBJ whole genome shotgun (WGS) entry which is preliminary data.</text>
</comment>
<dbReference type="PANTHER" id="PTHR30069">
    <property type="entry name" value="TONB-DEPENDENT OUTER MEMBRANE RECEPTOR"/>
    <property type="match status" value="1"/>
</dbReference>
<evidence type="ECO:0000259" key="14">
    <source>
        <dbReference type="Pfam" id="PF07715"/>
    </source>
</evidence>
<dbReference type="Gene3D" id="2.40.170.20">
    <property type="entry name" value="TonB-dependent receptor, beta-barrel domain"/>
    <property type="match status" value="1"/>
</dbReference>
<feature type="domain" description="TonB-dependent receptor-like beta-barrel" evidence="13">
    <location>
        <begin position="206"/>
        <end position="611"/>
    </location>
</feature>
<gene>
    <name evidence="15" type="ORF">ACFOOI_20315</name>
</gene>
<dbReference type="InterPro" id="IPR039426">
    <property type="entry name" value="TonB-dep_rcpt-like"/>
</dbReference>
<dbReference type="EMBL" id="JBHRYQ010000001">
    <property type="protein sequence ID" value="MFC3813020.1"/>
    <property type="molecule type" value="Genomic_DNA"/>
</dbReference>
<feature type="domain" description="TonB-dependent receptor plug" evidence="14">
    <location>
        <begin position="40"/>
        <end position="147"/>
    </location>
</feature>
<keyword evidence="5 12" id="KW-0732">Signal</keyword>
<keyword evidence="8 15" id="KW-0675">Receptor</keyword>
<keyword evidence="7 10" id="KW-0472">Membrane</keyword>
<dbReference type="PANTHER" id="PTHR30069:SF29">
    <property type="entry name" value="HEMOGLOBIN AND HEMOGLOBIN-HAPTOGLOBIN-BINDING PROTEIN 1-RELATED"/>
    <property type="match status" value="1"/>
</dbReference>
<evidence type="ECO:0000256" key="4">
    <source>
        <dbReference type="ARBA" id="ARBA00022692"/>
    </source>
</evidence>
<dbReference type="Pfam" id="PF00593">
    <property type="entry name" value="TonB_dep_Rec_b-barrel"/>
    <property type="match status" value="1"/>
</dbReference>
<dbReference type="InterPro" id="IPR036942">
    <property type="entry name" value="Beta-barrel_TonB_sf"/>
</dbReference>
<evidence type="ECO:0000256" key="2">
    <source>
        <dbReference type="ARBA" id="ARBA00022448"/>
    </source>
</evidence>
<keyword evidence="9 10" id="KW-0998">Cell outer membrane</keyword>
<feature type="signal peptide" evidence="12">
    <location>
        <begin position="1"/>
        <end position="18"/>
    </location>
</feature>
<comment type="similarity">
    <text evidence="10 11">Belongs to the TonB-dependent receptor family.</text>
</comment>
<evidence type="ECO:0000256" key="10">
    <source>
        <dbReference type="PROSITE-ProRule" id="PRU01360"/>
    </source>
</evidence>
<evidence type="ECO:0000256" key="8">
    <source>
        <dbReference type="ARBA" id="ARBA00023170"/>
    </source>
</evidence>
<keyword evidence="2 10" id="KW-0813">Transport</keyword>
<dbReference type="Gene3D" id="2.170.130.10">
    <property type="entry name" value="TonB-dependent receptor, plug domain"/>
    <property type="match status" value="1"/>
</dbReference>
<evidence type="ECO:0000256" key="1">
    <source>
        <dbReference type="ARBA" id="ARBA00004571"/>
    </source>
</evidence>
<keyword evidence="3 10" id="KW-1134">Transmembrane beta strand</keyword>
<evidence type="ECO:0000256" key="7">
    <source>
        <dbReference type="ARBA" id="ARBA00023136"/>
    </source>
</evidence>
<comment type="subcellular location">
    <subcellularLocation>
        <location evidence="1 10">Cell outer membrane</location>
        <topology evidence="1 10">Multi-pass membrane protein</topology>
    </subcellularLocation>
</comment>
<keyword evidence="4 10" id="KW-0812">Transmembrane</keyword>
<evidence type="ECO:0000313" key="16">
    <source>
        <dbReference type="Proteomes" id="UP001595616"/>
    </source>
</evidence>